<dbReference type="PROSITE" id="PS50011">
    <property type="entry name" value="PROTEIN_KINASE_DOM"/>
    <property type="match status" value="1"/>
</dbReference>
<evidence type="ECO:0000313" key="11">
    <source>
        <dbReference type="Proteomes" id="UP000799291"/>
    </source>
</evidence>
<evidence type="ECO:0000256" key="7">
    <source>
        <dbReference type="ARBA" id="ARBA00047899"/>
    </source>
</evidence>
<dbReference type="EMBL" id="MU005573">
    <property type="protein sequence ID" value="KAF2688796.1"/>
    <property type="molecule type" value="Genomic_DNA"/>
</dbReference>
<name>A0A6G1JE94_9PLEO</name>
<dbReference type="GO" id="GO:0005634">
    <property type="term" value="C:nucleus"/>
    <property type="evidence" value="ECO:0007669"/>
    <property type="project" value="TreeGrafter"/>
</dbReference>
<keyword evidence="5 10" id="KW-0418">Kinase</keyword>
<dbReference type="InterPro" id="IPR050660">
    <property type="entry name" value="NEK_Ser/Thr_kinase"/>
</dbReference>
<evidence type="ECO:0000256" key="3">
    <source>
        <dbReference type="ARBA" id="ARBA00022679"/>
    </source>
</evidence>
<dbReference type="SUPFAM" id="SSF56112">
    <property type="entry name" value="Protein kinase-like (PK-like)"/>
    <property type="match status" value="1"/>
</dbReference>
<dbReference type="CDD" id="cd00180">
    <property type="entry name" value="PKc"/>
    <property type="match status" value="1"/>
</dbReference>
<keyword evidence="6" id="KW-0067">ATP-binding</keyword>
<gene>
    <name evidence="10" type="ORF">K458DRAFT_359740</name>
</gene>
<keyword evidence="11" id="KW-1185">Reference proteome</keyword>
<evidence type="ECO:0000256" key="8">
    <source>
        <dbReference type="ARBA" id="ARBA00048679"/>
    </source>
</evidence>
<evidence type="ECO:0000256" key="6">
    <source>
        <dbReference type="ARBA" id="ARBA00022840"/>
    </source>
</evidence>
<dbReference type="AlphaFoldDB" id="A0A6G1JE94"/>
<dbReference type="GO" id="GO:0004674">
    <property type="term" value="F:protein serine/threonine kinase activity"/>
    <property type="evidence" value="ECO:0007669"/>
    <property type="project" value="UniProtKB-KW"/>
</dbReference>
<organism evidence="10 11">
    <name type="scientific">Lentithecium fluviatile CBS 122367</name>
    <dbReference type="NCBI Taxonomy" id="1168545"/>
    <lineage>
        <taxon>Eukaryota</taxon>
        <taxon>Fungi</taxon>
        <taxon>Dikarya</taxon>
        <taxon>Ascomycota</taxon>
        <taxon>Pezizomycotina</taxon>
        <taxon>Dothideomycetes</taxon>
        <taxon>Pleosporomycetidae</taxon>
        <taxon>Pleosporales</taxon>
        <taxon>Massarineae</taxon>
        <taxon>Lentitheciaceae</taxon>
        <taxon>Lentithecium</taxon>
    </lineage>
</organism>
<evidence type="ECO:0000256" key="2">
    <source>
        <dbReference type="ARBA" id="ARBA00022527"/>
    </source>
</evidence>
<dbReference type="PANTHER" id="PTHR43671:SF98">
    <property type="entry name" value="SERINE_THREONINE-PROTEIN KINASE NEK11"/>
    <property type="match status" value="1"/>
</dbReference>
<feature type="domain" description="Protein kinase" evidence="9">
    <location>
        <begin position="47"/>
        <end position="325"/>
    </location>
</feature>
<comment type="catalytic activity">
    <reaction evidence="7">
        <text>L-threonyl-[protein] + ATP = O-phospho-L-threonyl-[protein] + ADP + H(+)</text>
        <dbReference type="Rhea" id="RHEA:46608"/>
        <dbReference type="Rhea" id="RHEA-COMP:11060"/>
        <dbReference type="Rhea" id="RHEA-COMP:11605"/>
        <dbReference type="ChEBI" id="CHEBI:15378"/>
        <dbReference type="ChEBI" id="CHEBI:30013"/>
        <dbReference type="ChEBI" id="CHEBI:30616"/>
        <dbReference type="ChEBI" id="CHEBI:61977"/>
        <dbReference type="ChEBI" id="CHEBI:456216"/>
        <dbReference type="EC" id="2.7.11.1"/>
    </reaction>
</comment>
<evidence type="ECO:0000313" key="10">
    <source>
        <dbReference type="EMBL" id="KAF2688796.1"/>
    </source>
</evidence>
<dbReference type="PANTHER" id="PTHR43671">
    <property type="entry name" value="SERINE/THREONINE-PROTEIN KINASE NEK"/>
    <property type="match status" value="1"/>
</dbReference>
<dbReference type="Proteomes" id="UP000799291">
    <property type="component" value="Unassembled WGS sequence"/>
</dbReference>
<comment type="catalytic activity">
    <reaction evidence="8">
        <text>L-seryl-[protein] + ATP = O-phospho-L-seryl-[protein] + ADP + H(+)</text>
        <dbReference type="Rhea" id="RHEA:17989"/>
        <dbReference type="Rhea" id="RHEA-COMP:9863"/>
        <dbReference type="Rhea" id="RHEA-COMP:11604"/>
        <dbReference type="ChEBI" id="CHEBI:15378"/>
        <dbReference type="ChEBI" id="CHEBI:29999"/>
        <dbReference type="ChEBI" id="CHEBI:30616"/>
        <dbReference type="ChEBI" id="CHEBI:83421"/>
        <dbReference type="ChEBI" id="CHEBI:456216"/>
        <dbReference type="EC" id="2.7.11.1"/>
    </reaction>
</comment>
<keyword evidence="4" id="KW-0547">Nucleotide-binding</keyword>
<dbReference type="InterPro" id="IPR011009">
    <property type="entry name" value="Kinase-like_dom_sf"/>
</dbReference>
<dbReference type="EC" id="2.7.11.1" evidence="1"/>
<accession>A0A6G1JE94</accession>
<proteinExistence type="predicted"/>
<evidence type="ECO:0000256" key="4">
    <source>
        <dbReference type="ARBA" id="ARBA00022741"/>
    </source>
</evidence>
<dbReference type="GO" id="GO:0005524">
    <property type="term" value="F:ATP binding"/>
    <property type="evidence" value="ECO:0007669"/>
    <property type="project" value="UniProtKB-KW"/>
</dbReference>
<keyword evidence="3" id="KW-0808">Transferase</keyword>
<reference evidence="10" key="1">
    <citation type="journal article" date="2020" name="Stud. Mycol.">
        <title>101 Dothideomycetes genomes: a test case for predicting lifestyles and emergence of pathogens.</title>
        <authorList>
            <person name="Haridas S."/>
            <person name="Albert R."/>
            <person name="Binder M."/>
            <person name="Bloem J."/>
            <person name="Labutti K."/>
            <person name="Salamov A."/>
            <person name="Andreopoulos B."/>
            <person name="Baker S."/>
            <person name="Barry K."/>
            <person name="Bills G."/>
            <person name="Bluhm B."/>
            <person name="Cannon C."/>
            <person name="Castanera R."/>
            <person name="Culley D."/>
            <person name="Daum C."/>
            <person name="Ezra D."/>
            <person name="Gonzalez J."/>
            <person name="Henrissat B."/>
            <person name="Kuo A."/>
            <person name="Liang C."/>
            <person name="Lipzen A."/>
            <person name="Lutzoni F."/>
            <person name="Magnuson J."/>
            <person name="Mondo S."/>
            <person name="Nolan M."/>
            <person name="Ohm R."/>
            <person name="Pangilinan J."/>
            <person name="Park H.-J."/>
            <person name="Ramirez L."/>
            <person name="Alfaro M."/>
            <person name="Sun H."/>
            <person name="Tritt A."/>
            <person name="Yoshinaga Y."/>
            <person name="Zwiers L.-H."/>
            <person name="Turgeon B."/>
            <person name="Goodwin S."/>
            <person name="Spatafora J."/>
            <person name="Crous P."/>
            <person name="Grigoriev I."/>
        </authorList>
    </citation>
    <scope>NUCLEOTIDE SEQUENCE</scope>
    <source>
        <strain evidence="10">CBS 122367</strain>
    </source>
</reference>
<evidence type="ECO:0000256" key="1">
    <source>
        <dbReference type="ARBA" id="ARBA00012513"/>
    </source>
</evidence>
<dbReference type="Pfam" id="PF00069">
    <property type="entry name" value="Pkinase"/>
    <property type="match status" value="1"/>
</dbReference>
<evidence type="ECO:0000259" key="9">
    <source>
        <dbReference type="PROSITE" id="PS50011"/>
    </source>
</evidence>
<keyword evidence="2" id="KW-0723">Serine/threonine-protein kinase</keyword>
<dbReference type="InterPro" id="IPR000719">
    <property type="entry name" value="Prot_kinase_dom"/>
</dbReference>
<evidence type="ECO:0000256" key="5">
    <source>
        <dbReference type="ARBA" id="ARBA00022777"/>
    </source>
</evidence>
<dbReference type="OrthoDB" id="310217at2759"/>
<protein>
    <recommendedName>
        <fullName evidence="1">non-specific serine/threonine protein kinase</fullName>
        <ecNumber evidence="1">2.7.11.1</ecNumber>
    </recommendedName>
</protein>
<dbReference type="Gene3D" id="1.10.510.10">
    <property type="entry name" value="Transferase(Phosphotransferase) domain 1"/>
    <property type="match status" value="1"/>
</dbReference>
<sequence length="360" mass="41107">MLSIHRKQPQPTTPFPSQFTTFTMVTHGIYMYPPSSPPSRFTYIQDLQRNCLLGRNNAGIYLIHDTLTGKSLIEKHLKPRDVREGFAEREIDILYQLRDHPNITNLVQYDLHASDKFHSSTATLWTEFCDGGSLEDMIMYMRESEEGVTEEFLWHVLESLVEAVRYCQRGNAVGTAGEWDGKWNPIYHRDIQPGNIFMSFNDIHISEFPRVLLGDFGCSTSLLDIALGNSDPKNVDRQDTRFAPPEAPGFGLRSDIYQIGLVMWCLMCCQLDPGDDFVTVREDVLGADMYSQALREIVAACLEEDVKDRPRVEELVAWMENERELERCMSDDSAYLGVEEVGLSKTFGQDWGLCADQYSD</sequence>